<name>A0AAE8MSR1_9PEZI</name>
<feature type="compositionally biased region" description="Low complexity" evidence="1">
    <location>
        <begin position="203"/>
        <end position="217"/>
    </location>
</feature>
<proteinExistence type="predicted"/>
<feature type="compositionally biased region" description="Low complexity" evidence="1">
    <location>
        <begin position="19"/>
        <end position="33"/>
    </location>
</feature>
<dbReference type="InterPro" id="IPR056637">
    <property type="entry name" value="DUF7735"/>
</dbReference>
<feature type="region of interest" description="Disordered" evidence="1">
    <location>
        <begin position="17"/>
        <end position="60"/>
    </location>
</feature>
<accession>A0AAE8MSR1</accession>
<dbReference type="Pfam" id="PF24870">
    <property type="entry name" value="DUF7735"/>
    <property type="match status" value="1"/>
</dbReference>
<dbReference type="Proteomes" id="UP001187682">
    <property type="component" value="Unassembled WGS sequence"/>
</dbReference>
<dbReference type="AlphaFoldDB" id="A0AAE8MSR1"/>
<feature type="domain" description="DUF7735" evidence="2">
    <location>
        <begin position="60"/>
        <end position="189"/>
    </location>
</feature>
<evidence type="ECO:0000259" key="2">
    <source>
        <dbReference type="Pfam" id="PF24870"/>
    </source>
</evidence>
<evidence type="ECO:0000313" key="3">
    <source>
        <dbReference type="EMBL" id="SPN99248.1"/>
    </source>
</evidence>
<evidence type="ECO:0000313" key="4">
    <source>
        <dbReference type="Proteomes" id="UP001187682"/>
    </source>
</evidence>
<feature type="region of interest" description="Disordered" evidence="1">
    <location>
        <begin position="192"/>
        <end position="223"/>
    </location>
</feature>
<comment type="caution">
    <text evidence="3">The sequence shown here is derived from an EMBL/GenBank/DDBJ whole genome shotgun (WGS) entry which is preliminary data.</text>
</comment>
<evidence type="ECO:0000256" key="1">
    <source>
        <dbReference type="SAM" id="MobiDB-lite"/>
    </source>
</evidence>
<sequence length="247" mass="26174">MWTGPFDSRHKRRFALNGAPASNASAPSTFASSVAGVPPATRTSLERRQADTTTAEPPARTISEDPWQCITENITQYFVDLPTPTGNVQWELGSFGDKANEPCMATATGKDIFSCTISEPEQWCGFTTAMPADVLPSYSAYISSAVSFWTAKSATMSELATSCPVAWSRPDLAQHEWMKIVGALAECHLRGSGSGSNTDLDEPTTTTAPTDEPTPTETENKAISGKGMALGSLALLNMGLAVMANAA</sequence>
<dbReference type="EMBL" id="ONZQ02000002">
    <property type="protein sequence ID" value="SPN99248.1"/>
    <property type="molecule type" value="Genomic_DNA"/>
</dbReference>
<organism evidence="3 4">
    <name type="scientific">Cephalotrichum gorgonifer</name>
    <dbReference type="NCBI Taxonomy" id="2041049"/>
    <lineage>
        <taxon>Eukaryota</taxon>
        <taxon>Fungi</taxon>
        <taxon>Dikarya</taxon>
        <taxon>Ascomycota</taxon>
        <taxon>Pezizomycotina</taxon>
        <taxon>Sordariomycetes</taxon>
        <taxon>Hypocreomycetidae</taxon>
        <taxon>Microascales</taxon>
        <taxon>Microascaceae</taxon>
        <taxon>Cephalotrichum</taxon>
    </lineage>
</organism>
<keyword evidence="4" id="KW-1185">Reference proteome</keyword>
<gene>
    <name evidence="3" type="ORF">DNG_02285</name>
</gene>
<protein>
    <recommendedName>
        <fullName evidence="2">DUF7735 domain-containing protein</fullName>
    </recommendedName>
</protein>
<reference evidence="3" key="1">
    <citation type="submission" date="2018-03" db="EMBL/GenBank/DDBJ databases">
        <authorList>
            <person name="Guldener U."/>
        </authorList>
    </citation>
    <scope>NUCLEOTIDE SEQUENCE</scope>
</reference>